<keyword evidence="2 5" id="KW-0812">Transmembrane</keyword>
<dbReference type="PANTHER" id="PTHR21041:SF3">
    <property type="entry name" value="OSTEOCLAST STIMULATORY TRANSMEMBRANE PROTEIN"/>
    <property type="match status" value="1"/>
</dbReference>
<evidence type="ECO:0000256" key="2">
    <source>
        <dbReference type="ARBA" id="ARBA00022692"/>
    </source>
</evidence>
<dbReference type="InterPro" id="IPR051856">
    <property type="entry name" value="CSR-E3_Ligase_Protein"/>
</dbReference>
<evidence type="ECO:0000256" key="4">
    <source>
        <dbReference type="ARBA" id="ARBA00023136"/>
    </source>
</evidence>
<dbReference type="AlphaFoldDB" id="A0A7L2XAZ3"/>
<accession>A0A7L2XAZ3</accession>
<feature type="non-terminal residue" evidence="7">
    <location>
        <position position="1"/>
    </location>
</feature>
<keyword evidence="4 5" id="KW-0472">Membrane</keyword>
<evidence type="ECO:0000259" key="6">
    <source>
        <dbReference type="Pfam" id="PF07782"/>
    </source>
</evidence>
<organism evidence="7 8">
    <name type="scientific">Erpornis zantholeuca</name>
    <dbReference type="NCBI Taxonomy" id="1112836"/>
    <lineage>
        <taxon>Eukaryota</taxon>
        <taxon>Metazoa</taxon>
        <taxon>Chordata</taxon>
        <taxon>Craniata</taxon>
        <taxon>Vertebrata</taxon>
        <taxon>Euteleostomi</taxon>
        <taxon>Archelosauria</taxon>
        <taxon>Archosauria</taxon>
        <taxon>Dinosauria</taxon>
        <taxon>Saurischia</taxon>
        <taxon>Theropoda</taxon>
        <taxon>Coelurosauria</taxon>
        <taxon>Aves</taxon>
        <taxon>Neognathae</taxon>
        <taxon>Neoaves</taxon>
        <taxon>Telluraves</taxon>
        <taxon>Australaves</taxon>
        <taxon>Passeriformes</taxon>
        <taxon>Sylvioidea</taxon>
        <taxon>Timaliidae</taxon>
        <taxon>Erpornis</taxon>
    </lineage>
</organism>
<dbReference type="OrthoDB" id="9947082at2759"/>
<dbReference type="InterPro" id="IPR012858">
    <property type="entry name" value="DC_STAMP-like"/>
</dbReference>
<feature type="transmembrane region" description="Helical" evidence="5">
    <location>
        <begin position="47"/>
        <end position="70"/>
    </location>
</feature>
<name>A0A7L2XAZ3_9PASS</name>
<keyword evidence="8" id="KW-1185">Reference proteome</keyword>
<comment type="caution">
    <text evidence="7">The sequence shown here is derived from an EMBL/GenBank/DDBJ whole genome shotgun (WGS) entry which is preliminary data.</text>
</comment>
<reference evidence="7 8" key="1">
    <citation type="submission" date="2019-09" db="EMBL/GenBank/DDBJ databases">
        <title>Bird 10,000 Genomes (B10K) Project - Family phase.</title>
        <authorList>
            <person name="Zhang G."/>
        </authorList>
    </citation>
    <scope>NUCLEOTIDE SEQUENCE [LARGE SCALE GENOMIC DNA]</scope>
    <source>
        <strain evidence="7">B10K-DU-002-58</strain>
        <tissue evidence="7">Muscle</tissue>
    </source>
</reference>
<comment type="subcellular location">
    <subcellularLocation>
        <location evidence="1">Membrane</location>
        <topology evidence="1">Multi-pass membrane protein</topology>
    </subcellularLocation>
</comment>
<dbReference type="PANTHER" id="PTHR21041">
    <property type="entry name" value="DENDRITIC CELL-SPECIFIC TRANSMEMBRANE PROTEIN"/>
    <property type="match status" value="1"/>
</dbReference>
<keyword evidence="3 5" id="KW-1133">Transmembrane helix</keyword>
<proteinExistence type="predicted"/>
<gene>
    <name evidence="7" type="primary">Ocstamp</name>
    <name evidence="7" type="ORF">ERPZAN_R07708</name>
</gene>
<dbReference type="GO" id="GO:0016020">
    <property type="term" value="C:membrane"/>
    <property type="evidence" value="ECO:0007669"/>
    <property type="project" value="UniProtKB-SubCell"/>
</dbReference>
<feature type="domain" description="Dendritic cell-specific transmembrane protein-like" evidence="6">
    <location>
        <begin position="233"/>
        <end position="428"/>
    </location>
</feature>
<protein>
    <submittedName>
        <fullName evidence="7">OCSTP protein</fullName>
    </submittedName>
</protein>
<dbReference type="Pfam" id="PF07782">
    <property type="entry name" value="DC_STAMP"/>
    <property type="match status" value="1"/>
</dbReference>
<feature type="transmembrane region" description="Helical" evidence="5">
    <location>
        <begin position="19"/>
        <end position="41"/>
    </location>
</feature>
<feature type="non-terminal residue" evidence="7">
    <location>
        <position position="437"/>
    </location>
</feature>
<sequence length="437" mass="49468">VAELWWIYSKPIPADSRELWTLFLQCSCITVVIGGLFYNWMFASLEYSWHLSVAMAVSFSLLLLLTLLLVHPARCVFSMIMPTLGTKQGRKLLFSTCIMIAAVNITPNIIGNVKTILQVVKCICKNSSDSLLNSTALLEKVSWEFGDAVQGTAHSIYKPMNGHFRFSLLHNSSLIYQQMHLAGEKISREFLSVEVLVKDSIRVANRLAAGFSMLYLCVESTWYLKNYLTNLHFDNFYITKKLERLAVDRKAAHLLVGSSKKLIRPTGLKLSWEEVVPCLVQAMLVTVALMLMLMVVAMDHFAFSVADVAVRRAAEFSAVSVTVNIKYKVRAGGSRIMHFIYKILGVPSEELLLGDFNRTYHHHLIFSSAHCGISAPTPPNPSVLLVVGLLFCILYATVFLETYARRLCREIAASFFQSWEEERVLHLYTKLCRRHRK</sequence>
<dbReference type="EMBL" id="VZTN01004745">
    <property type="protein sequence ID" value="NXS78819.1"/>
    <property type="molecule type" value="Genomic_DNA"/>
</dbReference>
<dbReference type="Proteomes" id="UP000545329">
    <property type="component" value="Unassembled WGS sequence"/>
</dbReference>
<evidence type="ECO:0000256" key="1">
    <source>
        <dbReference type="ARBA" id="ARBA00004141"/>
    </source>
</evidence>
<evidence type="ECO:0000256" key="3">
    <source>
        <dbReference type="ARBA" id="ARBA00022989"/>
    </source>
</evidence>
<feature type="transmembrane region" description="Helical" evidence="5">
    <location>
        <begin position="382"/>
        <end position="400"/>
    </location>
</feature>
<feature type="transmembrane region" description="Helical" evidence="5">
    <location>
        <begin position="278"/>
        <end position="298"/>
    </location>
</feature>
<evidence type="ECO:0000313" key="8">
    <source>
        <dbReference type="Proteomes" id="UP000545329"/>
    </source>
</evidence>
<evidence type="ECO:0000313" key="7">
    <source>
        <dbReference type="EMBL" id="NXS78819.1"/>
    </source>
</evidence>
<evidence type="ECO:0000256" key="5">
    <source>
        <dbReference type="SAM" id="Phobius"/>
    </source>
</evidence>